<protein>
    <submittedName>
        <fullName evidence="1">Uncharacterized protein</fullName>
    </submittedName>
</protein>
<accession>A0ACB7RJH6</accession>
<proteinExistence type="predicted"/>
<keyword evidence="2" id="KW-1185">Reference proteome</keyword>
<organism evidence="1 2">
    <name type="scientific">Hyalomma asiaticum</name>
    <name type="common">Tick</name>
    <dbReference type="NCBI Taxonomy" id="266040"/>
    <lineage>
        <taxon>Eukaryota</taxon>
        <taxon>Metazoa</taxon>
        <taxon>Ecdysozoa</taxon>
        <taxon>Arthropoda</taxon>
        <taxon>Chelicerata</taxon>
        <taxon>Arachnida</taxon>
        <taxon>Acari</taxon>
        <taxon>Parasitiformes</taxon>
        <taxon>Ixodida</taxon>
        <taxon>Ixodoidea</taxon>
        <taxon>Ixodidae</taxon>
        <taxon>Hyalomminae</taxon>
        <taxon>Hyalomma</taxon>
    </lineage>
</organism>
<sequence>MPSPPPYQGTVEELDQPCALALATASKGYASDLRFLAPTELTNGTPAAATYTRKQGTGGVMVRQERSPVDTGHRCIRISAAAAPARGYGAGWELARKVDGGAEVARFVAGVPGCERYAKKFRDRKIDSNALFRMKEHLTTVMNMNLGPALKLCATIDSQ</sequence>
<dbReference type="Proteomes" id="UP000821845">
    <property type="component" value="Chromosome 9"/>
</dbReference>
<evidence type="ECO:0000313" key="2">
    <source>
        <dbReference type="Proteomes" id="UP000821845"/>
    </source>
</evidence>
<gene>
    <name evidence="1" type="ORF">HPB50_018793</name>
</gene>
<dbReference type="EMBL" id="CM023489">
    <property type="protein sequence ID" value="KAH6922753.1"/>
    <property type="molecule type" value="Genomic_DNA"/>
</dbReference>
<name>A0ACB7RJH6_HYAAI</name>
<evidence type="ECO:0000313" key="1">
    <source>
        <dbReference type="EMBL" id="KAH6922753.1"/>
    </source>
</evidence>
<comment type="caution">
    <text evidence="1">The sequence shown here is derived from an EMBL/GenBank/DDBJ whole genome shotgun (WGS) entry which is preliminary data.</text>
</comment>
<reference evidence="1" key="1">
    <citation type="submission" date="2020-05" db="EMBL/GenBank/DDBJ databases">
        <title>Large-scale comparative analyses of tick genomes elucidate their genetic diversity and vector capacities.</title>
        <authorList>
            <person name="Jia N."/>
            <person name="Wang J."/>
            <person name="Shi W."/>
            <person name="Du L."/>
            <person name="Sun Y."/>
            <person name="Zhan W."/>
            <person name="Jiang J."/>
            <person name="Wang Q."/>
            <person name="Zhang B."/>
            <person name="Ji P."/>
            <person name="Sakyi L.B."/>
            <person name="Cui X."/>
            <person name="Yuan T."/>
            <person name="Jiang B."/>
            <person name="Yang W."/>
            <person name="Lam T.T.-Y."/>
            <person name="Chang Q."/>
            <person name="Ding S."/>
            <person name="Wang X."/>
            <person name="Zhu J."/>
            <person name="Ruan X."/>
            <person name="Zhao L."/>
            <person name="Wei J."/>
            <person name="Que T."/>
            <person name="Du C."/>
            <person name="Cheng J."/>
            <person name="Dai P."/>
            <person name="Han X."/>
            <person name="Huang E."/>
            <person name="Gao Y."/>
            <person name="Liu J."/>
            <person name="Shao H."/>
            <person name="Ye R."/>
            <person name="Li L."/>
            <person name="Wei W."/>
            <person name="Wang X."/>
            <person name="Wang C."/>
            <person name="Yang T."/>
            <person name="Huo Q."/>
            <person name="Li W."/>
            <person name="Guo W."/>
            <person name="Chen H."/>
            <person name="Zhou L."/>
            <person name="Ni X."/>
            <person name="Tian J."/>
            <person name="Zhou Y."/>
            <person name="Sheng Y."/>
            <person name="Liu T."/>
            <person name="Pan Y."/>
            <person name="Xia L."/>
            <person name="Li J."/>
            <person name="Zhao F."/>
            <person name="Cao W."/>
        </authorList>
    </citation>
    <scope>NUCLEOTIDE SEQUENCE</scope>
    <source>
        <strain evidence="1">Hyas-2018</strain>
    </source>
</reference>